<comment type="cofactor">
    <cofactor evidence="3">
        <name>Mg(2+)</name>
        <dbReference type="ChEBI" id="CHEBI:18420"/>
    </cofactor>
</comment>
<evidence type="ECO:0000313" key="7">
    <source>
        <dbReference type="EMBL" id="PVY94585.1"/>
    </source>
</evidence>
<feature type="region of interest" description="Phosphopantothenate--cysteine ligase" evidence="3">
    <location>
        <begin position="190"/>
        <end position="392"/>
    </location>
</feature>
<dbReference type="GO" id="GO:0071513">
    <property type="term" value="C:phosphopantothenoylcysteine decarboxylase complex"/>
    <property type="evidence" value="ECO:0007669"/>
    <property type="project" value="TreeGrafter"/>
</dbReference>
<name>A0A2U1E3V6_9FIRM</name>
<feature type="active site" description="Proton donor" evidence="3">
    <location>
        <position position="155"/>
    </location>
</feature>
<comment type="pathway">
    <text evidence="3 4">Cofactor biosynthesis; coenzyme A biosynthesis; CoA from (R)-pantothenate: step 2/5.</text>
</comment>
<comment type="pathway">
    <text evidence="3 4">Cofactor biosynthesis; coenzyme A biosynthesis; CoA from (R)-pantothenate: step 3/5.</text>
</comment>
<dbReference type="EMBL" id="QEKV01000004">
    <property type="protein sequence ID" value="PVY94585.1"/>
    <property type="molecule type" value="Genomic_DNA"/>
</dbReference>
<comment type="caution">
    <text evidence="3">Lacks conserved residue(s) required for the propagation of feature annotation.</text>
</comment>
<dbReference type="InterPro" id="IPR007085">
    <property type="entry name" value="DNA/pantothenate-metab_flavo_C"/>
</dbReference>
<dbReference type="NCBIfam" id="TIGR00521">
    <property type="entry name" value="coaBC_dfp"/>
    <property type="match status" value="1"/>
</dbReference>
<keyword evidence="3" id="KW-0511">Multifunctional enzyme</keyword>
<dbReference type="Gene3D" id="3.40.50.10300">
    <property type="entry name" value="CoaB-like"/>
    <property type="match status" value="1"/>
</dbReference>
<dbReference type="GO" id="GO:0015941">
    <property type="term" value="P:pantothenate catabolic process"/>
    <property type="evidence" value="ECO:0007669"/>
    <property type="project" value="InterPro"/>
</dbReference>
<keyword evidence="3 4" id="KW-0285">Flavoprotein</keyword>
<dbReference type="InterPro" id="IPR036551">
    <property type="entry name" value="Flavin_trans-like"/>
</dbReference>
<dbReference type="GO" id="GO:0004632">
    <property type="term" value="F:phosphopantothenate--cysteine ligase activity"/>
    <property type="evidence" value="ECO:0007669"/>
    <property type="project" value="UniProtKB-UniRule"/>
</dbReference>
<keyword evidence="1 3" id="KW-0210">Decarboxylase</keyword>
<dbReference type="GO" id="GO:0046872">
    <property type="term" value="F:metal ion binding"/>
    <property type="evidence" value="ECO:0007669"/>
    <property type="project" value="UniProtKB-KW"/>
</dbReference>
<dbReference type="GO" id="GO:0010181">
    <property type="term" value="F:FMN binding"/>
    <property type="evidence" value="ECO:0007669"/>
    <property type="project" value="UniProtKB-UniRule"/>
</dbReference>
<dbReference type="PANTHER" id="PTHR14359">
    <property type="entry name" value="HOMO-OLIGOMERIC FLAVIN CONTAINING CYS DECARBOXYLASE FAMILY"/>
    <property type="match status" value="1"/>
</dbReference>
<evidence type="ECO:0000259" key="5">
    <source>
        <dbReference type="Pfam" id="PF02441"/>
    </source>
</evidence>
<comment type="function">
    <text evidence="4">Catalyzes two steps in the biosynthesis of coenzyme A. In the first step cysteine is conjugated to 4'-phosphopantothenate to form 4-phosphopantothenoylcysteine, in the latter compound is decarboxylated to form 4'-phosphopantotheine.</text>
</comment>
<dbReference type="EC" id="6.3.2.5" evidence="3"/>
<evidence type="ECO:0000256" key="2">
    <source>
        <dbReference type="ARBA" id="ARBA00023239"/>
    </source>
</evidence>
<evidence type="ECO:0000256" key="3">
    <source>
        <dbReference type="HAMAP-Rule" id="MF_02225"/>
    </source>
</evidence>
<dbReference type="Gene3D" id="3.40.50.1950">
    <property type="entry name" value="Flavin prenyltransferase-like"/>
    <property type="match status" value="1"/>
</dbReference>
<feature type="domain" description="DNA/pantothenate metabolism flavoprotein C-terminal" evidence="6">
    <location>
        <begin position="186"/>
        <end position="387"/>
    </location>
</feature>
<comment type="similarity">
    <text evidence="3 4">In the N-terminal section; belongs to the HFCD (homo-oligomeric flavin containing Cys decarboxylase) superfamily.</text>
</comment>
<dbReference type="EC" id="4.1.1.36" evidence="3"/>
<keyword evidence="3" id="KW-0479">Metal-binding</keyword>
<dbReference type="Pfam" id="PF02441">
    <property type="entry name" value="Flavoprotein"/>
    <property type="match status" value="1"/>
</dbReference>
<sequence length="392" mass="43770">MFEGKRVVLAVTGGIAAYKSIYLASLLRKKGAIVETILTEAAQKFVTPVSFNGVTGHGVYSDGFQNINDEIPHIYLSKADMIIVAPASKNEIAKLACGMADNLLTSTISATKSPVFIVPAMNTNMYLNPINQENLKKLKEIGYIIIEPVSGNLACGDVGIGKMREPDEIYNFISDYFKNAEDDFYRGMNVIVTGGPTISKLDPVRIFTNQSSGKMGERICESLIKRGANVTYISYKKPANERINHIKIETTEDMLEEIKKRMSENKLLIMSAAPLDYEFESYHDEKIKKGEALTFKMKRTPDILKTIKPYKGDLKVIGFAAESENAYEYGLEKLKNKGMDMIFINNILKDNVFGSEENNGIMISKNGEEKKVPRMDKSLIADAILDFFKEQN</sequence>
<comment type="catalytic activity">
    <reaction evidence="3 4">
        <text>N-[(R)-4-phosphopantothenoyl]-L-cysteine + H(+) = (R)-4'-phosphopantetheine + CO2</text>
        <dbReference type="Rhea" id="RHEA:16793"/>
        <dbReference type="ChEBI" id="CHEBI:15378"/>
        <dbReference type="ChEBI" id="CHEBI:16526"/>
        <dbReference type="ChEBI" id="CHEBI:59458"/>
        <dbReference type="ChEBI" id="CHEBI:61723"/>
        <dbReference type="EC" id="4.1.1.36"/>
    </reaction>
</comment>
<feature type="binding site" evidence="3">
    <location>
        <position position="286"/>
    </location>
    <ligand>
        <name>CTP</name>
        <dbReference type="ChEBI" id="CHEBI:37563"/>
    </ligand>
</feature>
<protein>
    <recommendedName>
        <fullName evidence="3">Coenzyme A biosynthesis bifunctional protein CoaBC</fullName>
    </recommendedName>
    <alternativeName>
        <fullName evidence="3">DNA/pantothenate metabolism flavoprotein</fullName>
    </alternativeName>
    <alternativeName>
        <fullName evidence="3">Phosphopantothenoylcysteine synthetase/decarboxylase</fullName>
        <shortName evidence="3">PPCS-PPCDC</shortName>
    </alternativeName>
    <domain>
        <recommendedName>
            <fullName evidence="3">Phosphopantothenoylcysteine decarboxylase</fullName>
            <shortName evidence="3">PPC decarboxylase</shortName>
            <shortName evidence="3">PPC-DC</shortName>
            <ecNumber evidence="3">4.1.1.36</ecNumber>
        </recommendedName>
        <alternativeName>
            <fullName evidence="3">CoaC</fullName>
        </alternativeName>
    </domain>
    <domain>
        <recommendedName>
            <fullName evidence="3">Phosphopantothenate--cysteine ligase</fullName>
            <ecNumber evidence="3">6.3.2.5</ecNumber>
        </recommendedName>
        <alternativeName>
            <fullName evidence="3">CoaB</fullName>
        </alternativeName>
        <alternativeName>
            <fullName evidence="3">Phosphopantothenoylcysteine synthetase</fullName>
            <shortName evidence="3">PPC synthetase</shortName>
            <shortName evidence="3">PPC-S</shortName>
        </alternativeName>
    </domain>
</protein>
<keyword evidence="3 4" id="KW-0288">FMN</keyword>
<comment type="similarity">
    <text evidence="3 4">In the C-terminal section; belongs to the PPC synthetase family.</text>
</comment>
<dbReference type="RefSeq" id="WP_116480016.1">
    <property type="nucleotide sequence ID" value="NZ_JBKYKF010000001.1"/>
</dbReference>
<comment type="caution">
    <text evidence="7">The sequence shown here is derived from an EMBL/GenBank/DDBJ whole genome shotgun (WGS) entry which is preliminary data.</text>
</comment>
<dbReference type="HAMAP" id="MF_02225">
    <property type="entry name" value="CoaBC"/>
    <property type="match status" value="1"/>
</dbReference>
<keyword evidence="3 4" id="KW-0436">Ligase</keyword>
<feature type="binding site" evidence="3">
    <location>
        <position position="337"/>
    </location>
    <ligand>
        <name>CTP</name>
        <dbReference type="ChEBI" id="CHEBI:37563"/>
    </ligand>
</feature>
<dbReference type="SUPFAM" id="SSF52507">
    <property type="entry name" value="Homo-oligomeric flavin-containing Cys decarboxylases, HFCD"/>
    <property type="match status" value="1"/>
</dbReference>
<dbReference type="InterPro" id="IPR005252">
    <property type="entry name" value="CoaBC"/>
</dbReference>
<dbReference type="PANTHER" id="PTHR14359:SF6">
    <property type="entry name" value="PHOSPHOPANTOTHENOYLCYSTEINE DECARBOXYLASE"/>
    <property type="match status" value="1"/>
</dbReference>
<feature type="binding site" evidence="3">
    <location>
        <begin position="301"/>
        <end position="304"/>
    </location>
    <ligand>
        <name>CTP</name>
        <dbReference type="ChEBI" id="CHEBI:37563"/>
    </ligand>
</feature>
<proteinExistence type="inferred from homology"/>
<evidence type="ECO:0000313" key="8">
    <source>
        <dbReference type="Proteomes" id="UP000245793"/>
    </source>
</evidence>
<evidence type="ECO:0000256" key="4">
    <source>
        <dbReference type="RuleBase" id="RU364078"/>
    </source>
</evidence>
<dbReference type="InterPro" id="IPR035929">
    <property type="entry name" value="CoaB-like_sf"/>
</dbReference>
<keyword evidence="3" id="KW-0460">Magnesium</keyword>
<keyword evidence="2 3" id="KW-0456">Lyase</keyword>
<comment type="cofactor">
    <cofactor evidence="3">
        <name>FMN</name>
        <dbReference type="ChEBI" id="CHEBI:58210"/>
    </cofactor>
    <text evidence="3">Binds 1 FMN per subunit.</text>
</comment>
<feature type="region of interest" description="Phosphopantothenoylcysteine decarboxylase" evidence="3">
    <location>
        <begin position="1"/>
        <end position="189"/>
    </location>
</feature>
<feature type="binding site" evidence="3">
    <location>
        <position position="276"/>
    </location>
    <ligand>
        <name>CTP</name>
        <dbReference type="ChEBI" id="CHEBI:37563"/>
    </ligand>
</feature>
<accession>A0A2U1E3V6</accession>
<dbReference type="InterPro" id="IPR003382">
    <property type="entry name" value="Flavoprotein"/>
</dbReference>
<comment type="catalytic activity">
    <reaction evidence="3 4">
        <text>(R)-4'-phosphopantothenate + L-cysteine + CTP = N-[(R)-4-phosphopantothenoyl]-L-cysteine + CMP + diphosphate + H(+)</text>
        <dbReference type="Rhea" id="RHEA:19397"/>
        <dbReference type="ChEBI" id="CHEBI:10986"/>
        <dbReference type="ChEBI" id="CHEBI:15378"/>
        <dbReference type="ChEBI" id="CHEBI:33019"/>
        <dbReference type="ChEBI" id="CHEBI:35235"/>
        <dbReference type="ChEBI" id="CHEBI:37563"/>
        <dbReference type="ChEBI" id="CHEBI:59458"/>
        <dbReference type="ChEBI" id="CHEBI:60377"/>
        <dbReference type="EC" id="6.3.2.5"/>
    </reaction>
</comment>
<organism evidence="7 8">
    <name type="scientific">Ezakiella coagulans</name>
    <dbReference type="NCBI Taxonomy" id="46507"/>
    <lineage>
        <taxon>Bacteria</taxon>
        <taxon>Bacillati</taxon>
        <taxon>Bacillota</taxon>
        <taxon>Tissierellia</taxon>
        <taxon>Ezakiella</taxon>
    </lineage>
</organism>
<evidence type="ECO:0000259" key="6">
    <source>
        <dbReference type="Pfam" id="PF04127"/>
    </source>
</evidence>
<dbReference type="AlphaFoldDB" id="A0A2U1E3V6"/>
<keyword evidence="8" id="KW-1185">Reference proteome</keyword>
<dbReference type="GO" id="GO:0004633">
    <property type="term" value="F:phosphopantothenoylcysteine decarboxylase activity"/>
    <property type="evidence" value="ECO:0007669"/>
    <property type="project" value="UniProtKB-UniRule"/>
</dbReference>
<dbReference type="GO" id="GO:0015937">
    <property type="term" value="P:coenzyme A biosynthetic process"/>
    <property type="evidence" value="ECO:0007669"/>
    <property type="project" value="UniProtKB-UniRule"/>
</dbReference>
<feature type="binding site" evidence="3">
    <location>
        <position position="319"/>
    </location>
    <ligand>
        <name>CTP</name>
        <dbReference type="ChEBI" id="CHEBI:37563"/>
    </ligand>
</feature>
<comment type="function">
    <text evidence="3">Catalyzes two sequential steps in the biosynthesis of coenzyme A. In the first step cysteine is conjugated to 4'-phosphopantothenate to form 4-phosphopantothenoylcysteine. In the second step the latter compound is decarboxylated to form 4'-phosphopantotheine.</text>
</comment>
<feature type="domain" description="Flavoprotein" evidence="5">
    <location>
        <begin position="5"/>
        <end position="175"/>
    </location>
</feature>
<evidence type="ECO:0000256" key="1">
    <source>
        <dbReference type="ARBA" id="ARBA00022793"/>
    </source>
</evidence>
<dbReference type="SUPFAM" id="SSF102645">
    <property type="entry name" value="CoaB-like"/>
    <property type="match status" value="1"/>
</dbReference>
<dbReference type="UniPathway" id="UPA00241">
    <property type="reaction ID" value="UER00353"/>
</dbReference>
<dbReference type="Proteomes" id="UP000245793">
    <property type="component" value="Unassembled WGS sequence"/>
</dbReference>
<reference evidence="7 8" key="1">
    <citation type="submission" date="2018-04" db="EMBL/GenBank/DDBJ databases">
        <title>Genomic Encyclopedia of Type Strains, Phase IV (KMG-IV): sequencing the most valuable type-strain genomes for metagenomic binning, comparative biology and taxonomic classification.</title>
        <authorList>
            <person name="Goeker M."/>
        </authorList>
    </citation>
    <scope>NUCLEOTIDE SEQUENCE [LARGE SCALE GENOMIC DNA]</scope>
    <source>
        <strain evidence="7 8">DSM 20705</strain>
    </source>
</reference>
<feature type="binding site" evidence="3">
    <location>
        <position position="333"/>
    </location>
    <ligand>
        <name>CTP</name>
        <dbReference type="ChEBI" id="CHEBI:37563"/>
    </ligand>
</feature>
<gene>
    <name evidence="3" type="primary">coaBC</name>
    <name evidence="7" type="ORF">C7381_10491</name>
</gene>
<dbReference type="Pfam" id="PF04127">
    <property type="entry name" value="DFP"/>
    <property type="match status" value="1"/>
</dbReference>